<dbReference type="Pfam" id="PF05907">
    <property type="entry name" value="CXXC_Zn-b_euk"/>
    <property type="match status" value="1"/>
</dbReference>
<dbReference type="PANTHER" id="PTHR12857">
    <property type="entry name" value="CXXC MOTIF CONTAINING ZINC BINDING PROTEIN"/>
    <property type="match status" value="1"/>
</dbReference>
<keyword evidence="3" id="KW-0862">Zinc</keyword>
<evidence type="ECO:0000313" key="5">
    <source>
        <dbReference type="Proteomes" id="UP001216638"/>
    </source>
</evidence>
<dbReference type="PANTHER" id="PTHR12857:SF0">
    <property type="entry name" value="CXXC MOTIF CONTAINING ZINC BINDING PROTEIN"/>
    <property type="match status" value="1"/>
</dbReference>
<evidence type="ECO:0000256" key="1">
    <source>
        <dbReference type="ARBA" id="ARBA00007818"/>
    </source>
</evidence>
<keyword evidence="5" id="KW-1185">Reference proteome</keyword>
<dbReference type="GO" id="GO:0008270">
    <property type="term" value="F:zinc ion binding"/>
    <property type="evidence" value="ECO:0007669"/>
    <property type="project" value="TreeGrafter"/>
</dbReference>
<dbReference type="EMBL" id="CP119953">
    <property type="protein sequence ID" value="WFC95722.1"/>
    <property type="molecule type" value="Genomic_DNA"/>
</dbReference>
<dbReference type="InterPro" id="IPR008584">
    <property type="entry name" value="CXXC_Zn-binding_euk"/>
</dbReference>
<name>A0AAF0DUR1_9BASI</name>
<reference evidence="4" key="1">
    <citation type="submission" date="2023-03" db="EMBL/GenBank/DDBJ databases">
        <title>Mating type loci evolution in Malassezia.</title>
        <authorList>
            <person name="Coelho M.A."/>
        </authorList>
    </citation>
    <scope>NUCLEOTIDE SEQUENCE</scope>
    <source>
        <strain evidence="4">CBS 14135</strain>
    </source>
</reference>
<gene>
    <name evidence="4" type="ORF">MBRA1_002376</name>
</gene>
<proteinExistence type="inferred from homology"/>
<organism evidence="4 5">
    <name type="scientific">Malassezia brasiliensis</name>
    <dbReference type="NCBI Taxonomy" id="1821822"/>
    <lineage>
        <taxon>Eukaryota</taxon>
        <taxon>Fungi</taxon>
        <taxon>Dikarya</taxon>
        <taxon>Basidiomycota</taxon>
        <taxon>Ustilaginomycotina</taxon>
        <taxon>Malasseziomycetes</taxon>
        <taxon>Malasseziales</taxon>
        <taxon>Malasseziaceae</taxon>
        <taxon>Malassezia</taxon>
    </lineage>
</organism>
<keyword evidence="2" id="KW-0479">Metal-binding</keyword>
<dbReference type="Proteomes" id="UP001216638">
    <property type="component" value="Chromosome 3"/>
</dbReference>
<protein>
    <submittedName>
        <fullName evidence="4">Uncharacterized protein</fullName>
    </submittedName>
</protein>
<sequence>MPSLALQAKAELQNVTGLVPSNGVDVALLLGLECNSCHEKHPNAVALDPSNVDELQRSRGEANLVVNCPSCRRENSATYVVRKPGSKDDLQLGEIAPWTALTAESAGDWQTLCTVDFRGMTPLAPQIDTLLPDGATWSCQGVESNTPFTDVQFEDGEWHDYDEKAGDEVGVVDVQFRWQKV</sequence>
<dbReference type="AlphaFoldDB" id="A0AAF0DUR1"/>
<evidence type="ECO:0000313" key="4">
    <source>
        <dbReference type="EMBL" id="WFC95722.1"/>
    </source>
</evidence>
<accession>A0AAF0DUR1</accession>
<dbReference type="SUPFAM" id="SSF141678">
    <property type="entry name" value="MAL13P1.257-like"/>
    <property type="match status" value="1"/>
</dbReference>
<comment type="similarity">
    <text evidence="1">Belongs to the UPF0587 family.</text>
</comment>
<evidence type="ECO:0000256" key="3">
    <source>
        <dbReference type="ARBA" id="ARBA00022833"/>
    </source>
</evidence>
<evidence type="ECO:0000256" key="2">
    <source>
        <dbReference type="ARBA" id="ARBA00022723"/>
    </source>
</evidence>